<feature type="domain" description="Glycosyl hydrolase family 32 N-terminal" evidence="4">
    <location>
        <begin position="115"/>
        <end position="281"/>
    </location>
</feature>
<keyword evidence="2 5" id="KW-0378">Hydrolase</keyword>
<dbReference type="Gene3D" id="2.115.10.20">
    <property type="entry name" value="Glycosyl hydrolase domain, family 43"/>
    <property type="match status" value="2"/>
</dbReference>
<evidence type="ECO:0000313" key="5">
    <source>
        <dbReference type="EMBL" id="RED55581.1"/>
    </source>
</evidence>
<dbReference type="EMBL" id="QRDZ01000042">
    <property type="protein sequence ID" value="RED55581.1"/>
    <property type="molecule type" value="Genomic_DNA"/>
</dbReference>
<evidence type="ECO:0000256" key="3">
    <source>
        <dbReference type="ARBA" id="ARBA00023295"/>
    </source>
</evidence>
<dbReference type="OrthoDB" id="9759709at2"/>
<accession>A0A3D9I1N2</accession>
<dbReference type="InterPro" id="IPR023296">
    <property type="entry name" value="Glyco_hydro_beta-prop_sf"/>
</dbReference>
<evidence type="ECO:0000313" key="6">
    <source>
        <dbReference type="Proteomes" id="UP000256977"/>
    </source>
</evidence>
<comment type="caution">
    <text evidence="5">The sequence shown here is derived from an EMBL/GenBank/DDBJ whole genome shotgun (WGS) entry which is preliminary data.</text>
</comment>
<dbReference type="SUPFAM" id="SSF75005">
    <property type="entry name" value="Arabinanase/levansucrase/invertase"/>
    <property type="match status" value="2"/>
</dbReference>
<dbReference type="GO" id="GO:0016798">
    <property type="term" value="F:hydrolase activity, acting on glycosyl bonds"/>
    <property type="evidence" value="ECO:0007669"/>
    <property type="project" value="UniProtKB-KW"/>
</dbReference>
<dbReference type="Proteomes" id="UP000256977">
    <property type="component" value="Unassembled WGS sequence"/>
</dbReference>
<reference evidence="5 6" key="1">
    <citation type="submission" date="2018-07" db="EMBL/GenBank/DDBJ databases">
        <title>Genomic Encyclopedia of Type Strains, Phase III (KMG-III): the genomes of soil and plant-associated and newly described type strains.</title>
        <authorList>
            <person name="Whitman W."/>
        </authorList>
    </citation>
    <scope>NUCLEOTIDE SEQUENCE [LARGE SCALE GENOMIC DNA]</scope>
    <source>
        <strain evidence="5 6">CECT 7287</strain>
    </source>
</reference>
<dbReference type="PANTHER" id="PTHR35279">
    <property type="match status" value="1"/>
</dbReference>
<gene>
    <name evidence="5" type="ORF">DFP98_14217</name>
</gene>
<organism evidence="5 6">
    <name type="scientific">Cohnella phaseoli</name>
    <dbReference type="NCBI Taxonomy" id="456490"/>
    <lineage>
        <taxon>Bacteria</taxon>
        <taxon>Bacillati</taxon>
        <taxon>Bacillota</taxon>
        <taxon>Bacilli</taxon>
        <taxon>Bacillales</taxon>
        <taxon>Paenibacillaceae</taxon>
        <taxon>Cohnella</taxon>
    </lineage>
</organism>
<dbReference type="AlphaFoldDB" id="A0A3D9I1N2"/>
<evidence type="ECO:0000259" key="4">
    <source>
        <dbReference type="Pfam" id="PF00251"/>
    </source>
</evidence>
<dbReference type="PANTHER" id="PTHR35279:SF1">
    <property type="entry name" value="ARABINANASE_LEVANSUCRASE_INVERTASE"/>
    <property type="match status" value="1"/>
</dbReference>
<keyword evidence="6" id="KW-1185">Reference proteome</keyword>
<sequence length="346" mass="39747">MRVEQEEWLARWSTPSKMVTPALSGSGIAGRYDSHGVDCPFVFRHNGRFYMMHVGFDGIGYQTGLAVSDDLLEWRHEAVILPRLEDSDRWDRVGAAGSWMLLNSNEIRETPTLRKRDGKYWMIYHAYPDEGYEAGGAVMGLAWTTDESLREWHRLERPIYTYENGGDWEKEGLYKCCLLEHGGKYWMFYNAKGDGVWPWKEETGVATSDDLMHWERYGGNPVMPCKEGTFYSQFYSDPCIRYDGETGRWLNFGFGLDGKHAQGLLAVSEDLLRWTTLDKPLLPHGSPGELDEIHAHKSSVVVWNGTLYHYYCACRPWFEGDATRVEVFEGQDEFRCIALASNRGKS</sequence>
<keyword evidence="3" id="KW-0326">Glycosidase</keyword>
<dbReference type="RefSeq" id="WP_116065106.1">
    <property type="nucleotide sequence ID" value="NZ_QRDZ01000042.1"/>
</dbReference>
<dbReference type="Pfam" id="PF00251">
    <property type="entry name" value="Glyco_hydro_32N"/>
    <property type="match status" value="1"/>
</dbReference>
<name>A0A3D9I1N2_9BACL</name>
<comment type="similarity">
    <text evidence="1">Belongs to the glycosyl hydrolase 32 family.</text>
</comment>
<dbReference type="InterPro" id="IPR013148">
    <property type="entry name" value="Glyco_hydro_32_N"/>
</dbReference>
<evidence type="ECO:0000256" key="2">
    <source>
        <dbReference type="ARBA" id="ARBA00022801"/>
    </source>
</evidence>
<proteinExistence type="inferred from homology"/>
<protein>
    <submittedName>
        <fullName evidence="5">Putative GH43/DUF377 family glycosyl hydrolase</fullName>
    </submittedName>
</protein>
<evidence type="ECO:0000256" key="1">
    <source>
        <dbReference type="ARBA" id="ARBA00009902"/>
    </source>
</evidence>